<protein>
    <recommendedName>
        <fullName evidence="3">MoaD/ThiS family protein</fullName>
    </recommendedName>
</protein>
<sequence>MVTVVFKLSDIGTVSLSIEEPVPFSRVLQLCAHKTDAAIGGVIAVRNGRVLSREDLVGVDDQIDVFPAISGG</sequence>
<keyword evidence="2" id="KW-1185">Reference proteome</keyword>
<dbReference type="Gene3D" id="3.10.20.30">
    <property type="match status" value="1"/>
</dbReference>
<dbReference type="InterPro" id="IPR016155">
    <property type="entry name" value="Mopterin_synth/thiamin_S_b"/>
</dbReference>
<dbReference type="SUPFAM" id="SSF54285">
    <property type="entry name" value="MoaD/ThiS"/>
    <property type="match status" value="1"/>
</dbReference>
<dbReference type="Proteomes" id="UP000830055">
    <property type="component" value="Chromosome"/>
</dbReference>
<evidence type="ECO:0008006" key="3">
    <source>
        <dbReference type="Google" id="ProtNLM"/>
    </source>
</evidence>
<gene>
    <name evidence="1" type="ORF">DPPLL_00120</name>
</gene>
<proteinExistence type="predicted"/>
<evidence type="ECO:0000313" key="2">
    <source>
        <dbReference type="Proteomes" id="UP000830055"/>
    </source>
</evidence>
<reference evidence="1 2" key="1">
    <citation type="submission" date="2022-01" db="EMBL/GenBank/DDBJ databases">
        <title>Desulfofustis limnae sp. nov., a novel mesophilic sulfate-reducing bacterium isolated from marsh soil.</title>
        <authorList>
            <person name="Watanabe M."/>
            <person name="Takahashi A."/>
            <person name="Kojima H."/>
            <person name="Fukui M."/>
        </authorList>
    </citation>
    <scope>NUCLEOTIDE SEQUENCE [LARGE SCALE GENOMIC DNA]</scope>
    <source>
        <strain evidence="1 2">PPLL</strain>
    </source>
</reference>
<dbReference type="InterPro" id="IPR012675">
    <property type="entry name" value="Beta-grasp_dom_sf"/>
</dbReference>
<dbReference type="RefSeq" id="WP_284152788.1">
    <property type="nucleotide sequence ID" value="NZ_AP025516.1"/>
</dbReference>
<evidence type="ECO:0000313" key="1">
    <source>
        <dbReference type="EMBL" id="BDD85647.1"/>
    </source>
</evidence>
<dbReference type="EMBL" id="AP025516">
    <property type="protein sequence ID" value="BDD85647.1"/>
    <property type="molecule type" value="Genomic_DNA"/>
</dbReference>
<name>A0ABM7W410_9BACT</name>
<organism evidence="1 2">
    <name type="scientific">Desulfofustis limnaeus</name>
    <dbReference type="NCBI Taxonomy" id="2740163"/>
    <lineage>
        <taxon>Bacteria</taxon>
        <taxon>Pseudomonadati</taxon>
        <taxon>Thermodesulfobacteriota</taxon>
        <taxon>Desulfobulbia</taxon>
        <taxon>Desulfobulbales</taxon>
        <taxon>Desulfocapsaceae</taxon>
        <taxon>Desulfofustis</taxon>
    </lineage>
</organism>
<accession>A0ABM7W410</accession>